<comment type="similarity">
    <text evidence="9">Belongs to the OXA1/ALB3/YidC family.</text>
</comment>
<keyword evidence="3" id="KW-1003">Cell membrane</keyword>
<comment type="subcellular location">
    <subcellularLocation>
        <location evidence="1">Cell membrane</location>
        <topology evidence="1">Multi-pass membrane protein</topology>
    </subcellularLocation>
    <subcellularLocation>
        <location evidence="9">Membrane</location>
        <topology evidence="9">Multi-pass membrane protein</topology>
    </subcellularLocation>
</comment>
<dbReference type="CDD" id="cd20070">
    <property type="entry name" value="5TM_YidC_Alb3"/>
    <property type="match status" value="1"/>
</dbReference>
<keyword evidence="4 9" id="KW-0812">Transmembrane</keyword>
<evidence type="ECO:0000256" key="8">
    <source>
        <dbReference type="ARBA" id="ARBA00023186"/>
    </source>
</evidence>
<feature type="transmembrane region" description="Helical" evidence="10">
    <location>
        <begin position="247"/>
        <end position="268"/>
    </location>
</feature>
<comment type="caution">
    <text evidence="12">The sequence shown here is derived from an EMBL/GenBank/DDBJ whole genome shotgun (WGS) entry which is preliminary data.</text>
</comment>
<dbReference type="Pfam" id="PF02096">
    <property type="entry name" value="60KD_IMP"/>
    <property type="match status" value="1"/>
</dbReference>
<keyword evidence="2" id="KW-0813">Transport</keyword>
<keyword evidence="13" id="KW-1185">Reference proteome</keyword>
<evidence type="ECO:0000256" key="10">
    <source>
        <dbReference type="SAM" id="Phobius"/>
    </source>
</evidence>
<feature type="domain" description="Membrane insertase YidC/Oxa/ALB C-terminal" evidence="11">
    <location>
        <begin position="40"/>
        <end position="331"/>
    </location>
</feature>
<dbReference type="HOGENOM" id="CLU_055404_0_0_9"/>
<dbReference type="RefSeq" id="WP_006778078.1">
    <property type="nucleotide sequence ID" value="NZ_CP040506.1"/>
</dbReference>
<evidence type="ECO:0000256" key="7">
    <source>
        <dbReference type="ARBA" id="ARBA00023136"/>
    </source>
</evidence>
<dbReference type="Proteomes" id="UP000005384">
    <property type="component" value="Unassembled WGS sequence"/>
</dbReference>
<keyword evidence="5" id="KW-0653">Protein transport</keyword>
<evidence type="ECO:0000256" key="5">
    <source>
        <dbReference type="ARBA" id="ARBA00022927"/>
    </source>
</evidence>
<organism evidence="12 13">
    <name type="scientific">Hungatella hathewayi WAL-18680</name>
    <dbReference type="NCBI Taxonomy" id="742737"/>
    <lineage>
        <taxon>Bacteria</taxon>
        <taxon>Bacillati</taxon>
        <taxon>Bacillota</taxon>
        <taxon>Clostridia</taxon>
        <taxon>Lachnospirales</taxon>
        <taxon>Lachnospiraceae</taxon>
        <taxon>Hungatella</taxon>
    </lineage>
</organism>
<dbReference type="PATRIC" id="fig|742737.3.peg.19"/>
<dbReference type="GO" id="GO:0015031">
    <property type="term" value="P:protein transport"/>
    <property type="evidence" value="ECO:0007669"/>
    <property type="project" value="UniProtKB-KW"/>
</dbReference>
<dbReference type="EMBL" id="ADLN01000001">
    <property type="protein sequence ID" value="EHI61567.1"/>
    <property type="molecule type" value="Genomic_DNA"/>
</dbReference>
<keyword evidence="8" id="KW-0143">Chaperone</keyword>
<dbReference type="InterPro" id="IPR001708">
    <property type="entry name" value="YidC/ALB3/OXA1/COX18"/>
</dbReference>
<name>G5I928_9FIRM</name>
<reference evidence="12 13" key="1">
    <citation type="submission" date="2011-08" db="EMBL/GenBank/DDBJ databases">
        <title>The Genome Sequence of Clostridium hathewayi WAL-18680.</title>
        <authorList>
            <consortium name="The Broad Institute Genome Sequencing Platform"/>
            <person name="Earl A."/>
            <person name="Ward D."/>
            <person name="Feldgarden M."/>
            <person name="Gevers D."/>
            <person name="Finegold S.M."/>
            <person name="Summanen P.H."/>
            <person name="Molitoris D.R."/>
            <person name="Song M."/>
            <person name="Daigneault M."/>
            <person name="Allen-Vercoe E."/>
            <person name="Young S.K."/>
            <person name="Zeng Q."/>
            <person name="Gargeya S."/>
            <person name="Fitzgerald M."/>
            <person name="Haas B."/>
            <person name="Abouelleil A."/>
            <person name="Alvarado L."/>
            <person name="Arachchi H.M."/>
            <person name="Berlin A."/>
            <person name="Brown A."/>
            <person name="Chapman S.B."/>
            <person name="Chen Z."/>
            <person name="Dunbar C."/>
            <person name="Freedman E."/>
            <person name="Gearin G."/>
            <person name="Gellesch M."/>
            <person name="Goldberg J."/>
            <person name="Griggs A."/>
            <person name="Gujja S."/>
            <person name="Heiman D."/>
            <person name="Howarth C."/>
            <person name="Larson L."/>
            <person name="Lui A."/>
            <person name="MacDonald P.J.P."/>
            <person name="Montmayeur A."/>
            <person name="Murphy C."/>
            <person name="Neiman D."/>
            <person name="Pearson M."/>
            <person name="Priest M."/>
            <person name="Roberts A."/>
            <person name="Saif S."/>
            <person name="Shea T."/>
            <person name="Shenoy N."/>
            <person name="Sisk P."/>
            <person name="Stolte C."/>
            <person name="Sykes S."/>
            <person name="Wortman J."/>
            <person name="Nusbaum C."/>
            <person name="Birren B."/>
        </authorList>
    </citation>
    <scope>NUCLEOTIDE SEQUENCE [LARGE SCALE GENOMIC DNA]</scope>
    <source>
        <strain evidence="12 13">WAL-18680</strain>
    </source>
</reference>
<proteinExistence type="inferred from homology"/>
<feature type="transmembrane region" description="Helical" evidence="10">
    <location>
        <begin position="299"/>
        <end position="318"/>
    </location>
</feature>
<evidence type="ECO:0000256" key="6">
    <source>
        <dbReference type="ARBA" id="ARBA00022989"/>
    </source>
</evidence>
<dbReference type="NCBIfam" id="TIGR03592">
    <property type="entry name" value="yidC_oxa1_cterm"/>
    <property type="match status" value="1"/>
</dbReference>
<sequence length="429" mass="47817">MEFLVLTKTSGFLGPIAELLGLIMEGLFRFTSSFGILNIGLCIILFTLVTKLLMFPLTIKQQKSSKLMSVMQPEIQAIQKKYKGKQDQESMMKMNVETKAVYEKYGTSMTGGCLPMLIQLPIMFALYRVMYNIPAYVSTVRHYFDLIIAKLPSGFASTEVFTGLAETHKLAGMDYSNMDKVVDLLYKLTDRQWGEMTAAFPDIATVVTQTGENAIESINKMQQFFGINIAYTPLNVILDFFKGGSDITVFAMITALLIPILSGLTQWYSTKLMTSAQPQTAEDAPGGNMMKTMNTTMPLMSVVFCFSFPVGIGIYWVASSVFQVIQQVGVNAYLNKIDIDDLIKKNVEKANKKRAKKGLPPTRITQNASATLKSIQAAEEKEEAARAQKIEKSKQIMKDSTEYYNMDAKPGSLASKAAMVQKYNEKHNK</sequence>
<dbReference type="GO" id="GO:0032977">
    <property type="term" value="F:membrane insertase activity"/>
    <property type="evidence" value="ECO:0007669"/>
    <property type="project" value="InterPro"/>
</dbReference>
<evidence type="ECO:0000259" key="11">
    <source>
        <dbReference type="Pfam" id="PF02096"/>
    </source>
</evidence>
<dbReference type="GO" id="GO:0005886">
    <property type="term" value="C:plasma membrane"/>
    <property type="evidence" value="ECO:0007669"/>
    <property type="project" value="UniProtKB-SubCell"/>
</dbReference>
<dbReference type="InterPro" id="IPR047196">
    <property type="entry name" value="YidC_ALB_C"/>
</dbReference>
<evidence type="ECO:0000256" key="1">
    <source>
        <dbReference type="ARBA" id="ARBA00004651"/>
    </source>
</evidence>
<evidence type="ECO:0000256" key="3">
    <source>
        <dbReference type="ARBA" id="ARBA00022475"/>
    </source>
</evidence>
<evidence type="ECO:0000256" key="2">
    <source>
        <dbReference type="ARBA" id="ARBA00022448"/>
    </source>
</evidence>
<dbReference type="AlphaFoldDB" id="G5I928"/>
<keyword evidence="6 10" id="KW-1133">Transmembrane helix</keyword>
<protein>
    <recommendedName>
        <fullName evidence="11">Membrane insertase YidC/Oxa/ALB C-terminal domain-containing protein</fullName>
    </recommendedName>
</protein>
<evidence type="ECO:0000313" key="13">
    <source>
        <dbReference type="Proteomes" id="UP000005384"/>
    </source>
</evidence>
<keyword evidence="7 10" id="KW-0472">Membrane</keyword>
<accession>G5I928</accession>
<dbReference type="GO" id="GO:0051205">
    <property type="term" value="P:protein insertion into membrane"/>
    <property type="evidence" value="ECO:0007669"/>
    <property type="project" value="TreeGrafter"/>
</dbReference>
<dbReference type="PANTHER" id="PTHR12428">
    <property type="entry name" value="OXA1"/>
    <property type="match status" value="1"/>
</dbReference>
<gene>
    <name evidence="12" type="ORF">HMPREF9473_00018</name>
</gene>
<dbReference type="PANTHER" id="PTHR12428:SF65">
    <property type="entry name" value="CYTOCHROME C OXIDASE ASSEMBLY PROTEIN COX18, MITOCHONDRIAL"/>
    <property type="match status" value="1"/>
</dbReference>
<feature type="transmembrane region" description="Helical" evidence="10">
    <location>
        <begin position="36"/>
        <end position="59"/>
    </location>
</feature>
<evidence type="ECO:0000256" key="4">
    <source>
        <dbReference type="ARBA" id="ARBA00022692"/>
    </source>
</evidence>
<evidence type="ECO:0000313" key="12">
    <source>
        <dbReference type="EMBL" id="EHI61567.1"/>
    </source>
</evidence>
<dbReference type="InterPro" id="IPR028055">
    <property type="entry name" value="YidC/Oxa/ALB_C"/>
</dbReference>
<evidence type="ECO:0000256" key="9">
    <source>
        <dbReference type="RuleBase" id="RU003945"/>
    </source>
</evidence>